<name>A0ABZ0ICB0_9GAMM</name>
<accession>A0ABZ0ICB0</accession>
<dbReference type="CDD" id="cd06223">
    <property type="entry name" value="PRTases_typeI"/>
    <property type="match status" value="1"/>
</dbReference>
<keyword evidence="5" id="KW-1185">Reference proteome</keyword>
<dbReference type="Pfam" id="PF00156">
    <property type="entry name" value="Pribosyltran"/>
    <property type="match status" value="1"/>
</dbReference>
<dbReference type="GO" id="GO:0016757">
    <property type="term" value="F:glycosyltransferase activity"/>
    <property type="evidence" value="ECO:0007669"/>
    <property type="project" value="UniProtKB-KW"/>
</dbReference>
<dbReference type="SUPFAM" id="SSF53271">
    <property type="entry name" value="PRTase-like"/>
    <property type="match status" value="1"/>
</dbReference>
<dbReference type="PANTHER" id="PTHR43363:SF1">
    <property type="entry name" value="HYPOXANTHINE-GUANINE PHOSPHORIBOSYLTRANSFERASE"/>
    <property type="match status" value="1"/>
</dbReference>
<evidence type="ECO:0000313" key="5">
    <source>
        <dbReference type="Proteomes" id="UP001626549"/>
    </source>
</evidence>
<gene>
    <name evidence="4" type="ORF">R0137_01015</name>
</gene>
<evidence type="ECO:0000313" key="4">
    <source>
        <dbReference type="EMBL" id="WOJ97168.1"/>
    </source>
</evidence>
<dbReference type="InterPro" id="IPR029057">
    <property type="entry name" value="PRTase-like"/>
</dbReference>
<protein>
    <submittedName>
        <fullName evidence="4">Phosphoribosyltransferase family protein</fullName>
    </submittedName>
</protein>
<reference evidence="4 5" key="1">
    <citation type="submission" date="2023-10" db="EMBL/GenBank/DDBJ databases">
        <title>Two novel species belonging to the OM43/NOR5 clade.</title>
        <authorList>
            <person name="Park M."/>
        </authorList>
    </citation>
    <scope>NUCLEOTIDE SEQUENCE [LARGE SCALE GENOMIC DNA]</scope>
    <source>
        <strain evidence="4 5">IMCC45268</strain>
    </source>
</reference>
<dbReference type="EMBL" id="CP136865">
    <property type="protein sequence ID" value="WOJ97168.1"/>
    <property type="molecule type" value="Genomic_DNA"/>
</dbReference>
<feature type="domain" description="Phosphoribosyltransferase" evidence="3">
    <location>
        <begin position="16"/>
        <end position="162"/>
    </location>
</feature>
<dbReference type="InterPro" id="IPR000836">
    <property type="entry name" value="PRTase_dom"/>
</dbReference>
<dbReference type="PANTHER" id="PTHR43363">
    <property type="entry name" value="HYPOXANTHINE PHOSPHORIBOSYLTRANSFERASE"/>
    <property type="match status" value="1"/>
</dbReference>
<proteinExistence type="predicted"/>
<dbReference type="RefSeq" id="WP_407327861.1">
    <property type="nucleotide sequence ID" value="NZ_CP136865.1"/>
</dbReference>
<sequence>MTNATASLQKTFVEEESLLQDAYRLAVSVYDSGFRPDFIVGVWRGGSTVGIYVQECLQYLGVKTDHIAIRTSYRGMESYLSNVENPEGIRVHGLQYLYETMNKNDNLLIVDDVFSSGQNIEAVIQRLESKSKRNMPDDVRIAVPYFKPAKNRTGRVPDYYLHETDDWLVLPYEITGLSDAEIATHKPWLAEILKESRQDPGGSI</sequence>
<dbReference type="Proteomes" id="UP001626549">
    <property type="component" value="Chromosome"/>
</dbReference>
<keyword evidence="2" id="KW-0808">Transferase</keyword>
<organism evidence="4 5">
    <name type="scientific">Congregibacter brevis</name>
    <dbReference type="NCBI Taxonomy" id="3081201"/>
    <lineage>
        <taxon>Bacteria</taxon>
        <taxon>Pseudomonadati</taxon>
        <taxon>Pseudomonadota</taxon>
        <taxon>Gammaproteobacteria</taxon>
        <taxon>Cellvibrionales</taxon>
        <taxon>Halieaceae</taxon>
        <taxon>Congregibacter</taxon>
    </lineage>
</organism>
<dbReference type="Gene3D" id="3.40.50.2020">
    <property type="match status" value="1"/>
</dbReference>
<evidence type="ECO:0000256" key="1">
    <source>
        <dbReference type="ARBA" id="ARBA00022676"/>
    </source>
</evidence>
<evidence type="ECO:0000256" key="2">
    <source>
        <dbReference type="ARBA" id="ARBA00022679"/>
    </source>
</evidence>
<keyword evidence="1 4" id="KW-0328">Glycosyltransferase</keyword>
<evidence type="ECO:0000259" key="3">
    <source>
        <dbReference type="Pfam" id="PF00156"/>
    </source>
</evidence>